<dbReference type="PANTHER" id="PTHR23513:SF11">
    <property type="entry name" value="STAPHYLOFERRIN A TRANSPORTER"/>
    <property type="match status" value="1"/>
</dbReference>
<protein>
    <submittedName>
        <fullName evidence="9">MFS transporter</fullName>
    </submittedName>
</protein>
<feature type="transmembrane region" description="Helical" evidence="7">
    <location>
        <begin position="170"/>
        <end position="190"/>
    </location>
</feature>
<dbReference type="Gene3D" id="1.20.1250.20">
    <property type="entry name" value="MFS general substrate transporter like domains"/>
    <property type="match status" value="1"/>
</dbReference>
<feature type="transmembrane region" description="Helical" evidence="7">
    <location>
        <begin position="371"/>
        <end position="391"/>
    </location>
</feature>
<evidence type="ECO:0000256" key="1">
    <source>
        <dbReference type="ARBA" id="ARBA00004651"/>
    </source>
</evidence>
<feature type="transmembrane region" description="Helical" evidence="7">
    <location>
        <begin position="105"/>
        <end position="129"/>
    </location>
</feature>
<dbReference type="PANTHER" id="PTHR23513">
    <property type="entry name" value="INTEGRAL MEMBRANE EFFLUX PROTEIN-RELATED"/>
    <property type="match status" value="1"/>
</dbReference>
<feature type="transmembrane region" description="Helical" evidence="7">
    <location>
        <begin position="344"/>
        <end position="365"/>
    </location>
</feature>
<comment type="subcellular location">
    <subcellularLocation>
        <location evidence="1">Cell membrane</location>
        <topology evidence="1">Multi-pass membrane protein</topology>
    </subcellularLocation>
</comment>
<evidence type="ECO:0000256" key="2">
    <source>
        <dbReference type="ARBA" id="ARBA00022448"/>
    </source>
</evidence>
<sequence length="522" mass="57423">MSNSTNPFHSKTFTILWIATVCSNIGTWMHDVGAGWLMAGLTDSPIWVALIQTATSLPIFLLALPAGAFADIFDRRKILLITQSFLALFALLLGYLVYINAVTPLTIIGITFLMGVGTAFTAPVWQAIVPSLVPKDALQQAVAVNSVGINISRAIGPAIAGLIITTLGIAYPFFLNALTFLVVITALFWWKPAPTLQRQLPKEDLLGAIRTGIRYAFHSQALKNTLFRAISFFLFASAYWAMLPLIAKEVLKGGASTYGTLLALVGVGAVVGAFTLPKLKKKLNTDQLVVFGSLGTALAMFVFALIPNLGLAYMASFIAGFSWLTVLTNLNVSAQVSLPEWVRARGLAIFVTFFFGSMSLGSLIWGQLASITSIQTSLLTASICLCLVLPISRFFNLAKGQELNLAPSSHWPAPLVIDEIRPDRGPVMIFIEYQISAQNRDKFVELMDMFKHQRYRDGAYSWGIFQDSNNDSKFIEYFLVSSWVEHLRQHERVTFEDQKLQAEIHALHRGDTPPKVSHFIAP</sequence>
<accession>A0A4Q6X733</accession>
<dbReference type="Pfam" id="PF05977">
    <property type="entry name" value="MFS_3"/>
    <property type="match status" value="1"/>
</dbReference>
<feature type="transmembrane region" description="Helical" evidence="7">
    <location>
        <begin position="226"/>
        <end position="246"/>
    </location>
</feature>
<feature type="transmembrane region" description="Helical" evidence="7">
    <location>
        <begin position="141"/>
        <end position="164"/>
    </location>
</feature>
<feature type="transmembrane region" description="Helical" evidence="7">
    <location>
        <begin position="312"/>
        <end position="332"/>
    </location>
</feature>
<name>A0A4Q6X733_9GAMM</name>
<dbReference type="SUPFAM" id="SSF103473">
    <property type="entry name" value="MFS general substrate transporter"/>
    <property type="match status" value="1"/>
</dbReference>
<proteinExistence type="predicted"/>
<feature type="transmembrane region" description="Helical" evidence="7">
    <location>
        <begin position="288"/>
        <end position="306"/>
    </location>
</feature>
<dbReference type="InterPro" id="IPR010290">
    <property type="entry name" value="TM_effector"/>
</dbReference>
<keyword evidence="2" id="KW-0813">Transport</keyword>
<keyword evidence="4 7" id="KW-0812">Transmembrane</keyword>
<evidence type="ECO:0000259" key="8">
    <source>
        <dbReference type="PROSITE" id="PS50850"/>
    </source>
</evidence>
<dbReference type="CDD" id="cd06173">
    <property type="entry name" value="MFS_MefA_like"/>
    <property type="match status" value="1"/>
</dbReference>
<feature type="transmembrane region" description="Helical" evidence="7">
    <location>
        <begin position="78"/>
        <end position="99"/>
    </location>
</feature>
<dbReference type="GO" id="GO:0005886">
    <property type="term" value="C:plasma membrane"/>
    <property type="evidence" value="ECO:0007669"/>
    <property type="project" value="UniProtKB-SubCell"/>
</dbReference>
<dbReference type="AlphaFoldDB" id="A0A4Q6X733"/>
<evidence type="ECO:0000313" key="10">
    <source>
        <dbReference type="Proteomes" id="UP000292110"/>
    </source>
</evidence>
<evidence type="ECO:0000256" key="5">
    <source>
        <dbReference type="ARBA" id="ARBA00022989"/>
    </source>
</evidence>
<evidence type="ECO:0000256" key="6">
    <source>
        <dbReference type="ARBA" id="ARBA00023136"/>
    </source>
</evidence>
<organism evidence="9 10">
    <name type="scientific">Acinetobacter halotolerans</name>
    <dbReference type="NCBI Taxonomy" id="1752076"/>
    <lineage>
        <taxon>Bacteria</taxon>
        <taxon>Pseudomonadati</taxon>
        <taxon>Pseudomonadota</taxon>
        <taxon>Gammaproteobacteria</taxon>
        <taxon>Moraxellales</taxon>
        <taxon>Moraxellaceae</taxon>
        <taxon>Acinetobacter</taxon>
    </lineage>
</organism>
<keyword evidence="6 7" id="KW-0472">Membrane</keyword>
<evidence type="ECO:0000256" key="7">
    <source>
        <dbReference type="SAM" id="Phobius"/>
    </source>
</evidence>
<dbReference type="GO" id="GO:0022857">
    <property type="term" value="F:transmembrane transporter activity"/>
    <property type="evidence" value="ECO:0007669"/>
    <property type="project" value="InterPro"/>
</dbReference>
<reference evidence="9 10" key="1">
    <citation type="submission" date="2019-02" db="EMBL/GenBank/DDBJ databases">
        <title>The draft genome of Acinetobacter halotolerans strain JCM 31009.</title>
        <authorList>
            <person name="Qin J."/>
            <person name="Feng Y."/>
            <person name="Nemec A."/>
            <person name="Zong Z."/>
        </authorList>
    </citation>
    <scope>NUCLEOTIDE SEQUENCE [LARGE SCALE GENOMIC DNA]</scope>
    <source>
        <strain evidence="9 10">JCM 31009</strain>
    </source>
</reference>
<feature type="transmembrane region" description="Helical" evidence="7">
    <location>
        <begin position="46"/>
        <end position="66"/>
    </location>
</feature>
<dbReference type="RefSeq" id="WP_130162701.1">
    <property type="nucleotide sequence ID" value="NZ_SGIM01000011.1"/>
</dbReference>
<feature type="transmembrane region" description="Helical" evidence="7">
    <location>
        <begin position="258"/>
        <end position="276"/>
    </location>
</feature>
<keyword evidence="5 7" id="KW-1133">Transmembrane helix</keyword>
<comment type="caution">
    <text evidence="9">The sequence shown here is derived from an EMBL/GenBank/DDBJ whole genome shotgun (WGS) entry which is preliminary data.</text>
</comment>
<dbReference type="EMBL" id="SGIM01000011">
    <property type="protein sequence ID" value="RZF50413.1"/>
    <property type="molecule type" value="Genomic_DNA"/>
</dbReference>
<feature type="transmembrane region" description="Helical" evidence="7">
    <location>
        <begin position="12"/>
        <end position="30"/>
    </location>
</feature>
<gene>
    <name evidence="9" type="ORF">EXE30_12630</name>
</gene>
<dbReference type="InterPro" id="IPR036259">
    <property type="entry name" value="MFS_trans_sf"/>
</dbReference>
<evidence type="ECO:0000313" key="9">
    <source>
        <dbReference type="EMBL" id="RZF50413.1"/>
    </source>
</evidence>
<keyword evidence="3" id="KW-1003">Cell membrane</keyword>
<evidence type="ECO:0000256" key="4">
    <source>
        <dbReference type="ARBA" id="ARBA00022692"/>
    </source>
</evidence>
<evidence type="ECO:0000256" key="3">
    <source>
        <dbReference type="ARBA" id="ARBA00022475"/>
    </source>
</evidence>
<dbReference type="PROSITE" id="PS50850">
    <property type="entry name" value="MFS"/>
    <property type="match status" value="1"/>
</dbReference>
<dbReference type="Proteomes" id="UP000292110">
    <property type="component" value="Unassembled WGS sequence"/>
</dbReference>
<keyword evidence="10" id="KW-1185">Reference proteome</keyword>
<feature type="domain" description="Major facilitator superfamily (MFS) profile" evidence="8">
    <location>
        <begin position="12"/>
        <end position="399"/>
    </location>
</feature>
<dbReference type="InterPro" id="IPR020846">
    <property type="entry name" value="MFS_dom"/>
</dbReference>